<gene>
    <name evidence="2" type="ORF">PG991_006468</name>
</gene>
<dbReference type="Proteomes" id="UP001396898">
    <property type="component" value="Unassembled WGS sequence"/>
</dbReference>
<evidence type="ECO:0000313" key="2">
    <source>
        <dbReference type="EMBL" id="KAK8023229.1"/>
    </source>
</evidence>
<organism evidence="2 3">
    <name type="scientific">Apiospora marii</name>
    <dbReference type="NCBI Taxonomy" id="335849"/>
    <lineage>
        <taxon>Eukaryota</taxon>
        <taxon>Fungi</taxon>
        <taxon>Dikarya</taxon>
        <taxon>Ascomycota</taxon>
        <taxon>Pezizomycotina</taxon>
        <taxon>Sordariomycetes</taxon>
        <taxon>Xylariomycetidae</taxon>
        <taxon>Amphisphaeriales</taxon>
        <taxon>Apiosporaceae</taxon>
        <taxon>Apiospora</taxon>
    </lineage>
</organism>
<name>A0ABR1RZ82_9PEZI</name>
<reference evidence="2 3" key="1">
    <citation type="submission" date="2023-01" db="EMBL/GenBank/DDBJ databases">
        <title>Analysis of 21 Apiospora genomes using comparative genomics revels a genus with tremendous synthesis potential of carbohydrate active enzymes and secondary metabolites.</title>
        <authorList>
            <person name="Sorensen T."/>
        </authorList>
    </citation>
    <scope>NUCLEOTIDE SEQUENCE [LARGE SCALE GENOMIC DNA]</scope>
    <source>
        <strain evidence="2 3">CBS 20057</strain>
    </source>
</reference>
<feature type="compositionally biased region" description="Polar residues" evidence="1">
    <location>
        <begin position="214"/>
        <end position="224"/>
    </location>
</feature>
<dbReference type="EMBL" id="JAQQWI010000008">
    <property type="protein sequence ID" value="KAK8023229.1"/>
    <property type="molecule type" value="Genomic_DNA"/>
</dbReference>
<evidence type="ECO:0000313" key="3">
    <source>
        <dbReference type="Proteomes" id="UP001396898"/>
    </source>
</evidence>
<sequence>MQLTLDFAGSRQIHLSLTHYIITSFTSSLPIVAPLSLTFTFTTRVQWYYPPLFISIANADSHLLVHSFATHNANNHQAGASFSNAHTGLCCAQRQRSPSMTTAQPANAENRPRRPREHRLKHAQLNDRKPPDRQCQQRKHPLEALGFPRGVVSEQTNHDNGMPLPRTEAMPPSFREGHSIEGQVAGLELPSFPSRASVHRTSGTLKLTTDPFGTHSSRTESNLQRKAPPRD</sequence>
<protein>
    <submittedName>
        <fullName evidence="2">Uncharacterized protein</fullName>
    </submittedName>
</protein>
<feature type="compositionally biased region" description="Polar residues" evidence="1">
    <location>
        <begin position="95"/>
        <end position="104"/>
    </location>
</feature>
<evidence type="ECO:0000256" key="1">
    <source>
        <dbReference type="SAM" id="MobiDB-lite"/>
    </source>
</evidence>
<feature type="compositionally biased region" description="Basic residues" evidence="1">
    <location>
        <begin position="113"/>
        <end position="122"/>
    </location>
</feature>
<feature type="region of interest" description="Disordered" evidence="1">
    <location>
        <begin position="95"/>
        <end position="166"/>
    </location>
</feature>
<feature type="region of interest" description="Disordered" evidence="1">
    <location>
        <begin position="192"/>
        <end position="231"/>
    </location>
</feature>
<accession>A0ABR1RZ82</accession>
<keyword evidence="3" id="KW-1185">Reference proteome</keyword>
<proteinExistence type="predicted"/>
<comment type="caution">
    <text evidence="2">The sequence shown here is derived from an EMBL/GenBank/DDBJ whole genome shotgun (WGS) entry which is preliminary data.</text>
</comment>